<evidence type="ECO:0008006" key="4">
    <source>
        <dbReference type="Google" id="ProtNLM"/>
    </source>
</evidence>
<accession>A0AAW1X753</accession>
<dbReference type="Proteomes" id="UP001457282">
    <property type="component" value="Unassembled WGS sequence"/>
</dbReference>
<evidence type="ECO:0000256" key="1">
    <source>
        <dbReference type="SAM" id="MobiDB-lite"/>
    </source>
</evidence>
<gene>
    <name evidence="2" type="ORF">M0R45_020043</name>
</gene>
<feature type="region of interest" description="Disordered" evidence="1">
    <location>
        <begin position="213"/>
        <end position="237"/>
    </location>
</feature>
<proteinExistence type="predicted"/>
<reference evidence="2 3" key="1">
    <citation type="journal article" date="2023" name="G3 (Bethesda)">
        <title>A chromosome-length genome assembly and annotation of blackberry (Rubus argutus, cv. 'Hillquist').</title>
        <authorList>
            <person name="Bruna T."/>
            <person name="Aryal R."/>
            <person name="Dudchenko O."/>
            <person name="Sargent D.J."/>
            <person name="Mead D."/>
            <person name="Buti M."/>
            <person name="Cavallini A."/>
            <person name="Hytonen T."/>
            <person name="Andres J."/>
            <person name="Pham M."/>
            <person name="Weisz D."/>
            <person name="Mascagni F."/>
            <person name="Usai G."/>
            <person name="Natali L."/>
            <person name="Bassil N."/>
            <person name="Fernandez G.E."/>
            <person name="Lomsadze A."/>
            <person name="Armour M."/>
            <person name="Olukolu B."/>
            <person name="Poorten T."/>
            <person name="Britton C."/>
            <person name="Davik J."/>
            <person name="Ashrafi H."/>
            <person name="Aiden E.L."/>
            <person name="Borodovsky M."/>
            <person name="Worthington M."/>
        </authorList>
    </citation>
    <scope>NUCLEOTIDE SEQUENCE [LARGE SCALE GENOMIC DNA]</scope>
    <source>
        <strain evidence="2">PI 553951</strain>
    </source>
</reference>
<dbReference type="AlphaFoldDB" id="A0AAW1X753"/>
<organism evidence="2 3">
    <name type="scientific">Rubus argutus</name>
    <name type="common">Southern blackberry</name>
    <dbReference type="NCBI Taxonomy" id="59490"/>
    <lineage>
        <taxon>Eukaryota</taxon>
        <taxon>Viridiplantae</taxon>
        <taxon>Streptophyta</taxon>
        <taxon>Embryophyta</taxon>
        <taxon>Tracheophyta</taxon>
        <taxon>Spermatophyta</taxon>
        <taxon>Magnoliopsida</taxon>
        <taxon>eudicotyledons</taxon>
        <taxon>Gunneridae</taxon>
        <taxon>Pentapetalae</taxon>
        <taxon>rosids</taxon>
        <taxon>fabids</taxon>
        <taxon>Rosales</taxon>
        <taxon>Rosaceae</taxon>
        <taxon>Rosoideae</taxon>
        <taxon>Rosoideae incertae sedis</taxon>
        <taxon>Rubus</taxon>
    </lineage>
</organism>
<feature type="compositionally biased region" description="Polar residues" evidence="1">
    <location>
        <begin position="228"/>
        <end position="237"/>
    </location>
</feature>
<feature type="compositionally biased region" description="Basic and acidic residues" evidence="1">
    <location>
        <begin position="218"/>
        <end position="227"/>
    </location>
</feature>
<dbReference type="PANTHER" id="PTHR10438:SF405">
    <property type="entry name" value="THIOREDOXIN DOMAIN-CONTAINING PROTEIN"/>
    <property type="match status" value="1"/>
</dbReference>
<protein>
    <recommendedName>
        <fullName evidence="4">Thioredoxin domain-containing protein</fullName>
    </recommendedName>
</protein>
<evidence type="ECO:0000313" key="3">
    <source>
        <dbReference type="Proteomes" id="UP001457282"/>
    </source>
</evidence>
<dbReference type="PANTHER" id="PTHR10438">
    <property type="entry name" value="THIOREDOXIN"/>
    <property type="match status" value="1"/>
</dbReference>
<name>A0AAW1X753_RUBAR</name>
<dbReference type="Gene3D" id="3.40.30.10">
    <property type="entry name" value="Glutaredoxin"/>
    <property type="match status" value="2"/>
</dbReference>
<keyword evidence="3" id="KW-1185">Reference proteome</keyword>
<evidence type="ECO:0000313" key="2">
    <source>
        <dbReference type="EMBL" id="KAK9932821.1"/>
    </source>
</evidence>
<dbReference type="SUPFAM" id="SSF52833">
    <property type="entry name" value="Thioredoxin-like"/>
    <property type="match status" value="2"/>
</dbReference>
<dbReference type="CDD" id="cd02947">
    <property type="entry name" value="TRX_family"/>
    <property type="match status" value="2"/>
</dbReference>
<dbReference type="EMBL" id="JBEDUW010000004">
    <property type="protein sequence ID" value="KAK9932821.1"/>
    <property type="molecule type" value="Genomic_DNA"/>
</dbReference>
<comment type="caution">
    <text evidence="2">The sequence shown here is derived from an EMBL/GenBank/DDBJ whole genome shotgun (WGS) entry which is preliminary data.</text>
</comment>
<sequence>MNMARNCRALVRQFLGSSGSNPSAALVHHYHKLSCNSTHTLLLGLTSIPTIPSSPTTIASTSKPFSNFFCAPNLHLLQHRRLVSSPPDRLLVKVIATKDDYDLEVKRIQDQSLPAIFCFTTYSEPLCFYVARILRKMKQQFPHVAICEIALDAKAHNYESTLKDLDISYKPSFCFFKNGKKVNKVGLKRFGTDAEAYIERLKRIVGQLYSIQPTKSSSRRENKRTTQESDVQPSGQDENGRARIELFVSKEEYNLAVSRIQDESLPAILFFATYSEHYSKWVSEFLENELSERFSLVPIYYFILDPKEDDYETTLKSLNISSTPTFHFFKNGKKVDELASERFEFYQYAADLEKILENLYNTQISSFGTGSRNTQELGSQPMKDKDS</sequence>
<dbReference type="InterPro" id="IPR050620">
    <property type="entry name" value="Thioredoxin_H-type-like"/>
</dbReference>
<dbReference type="InterPro" id="IPR036249">
    <property type="entry name" value="Thioredoxin-like_sf"/>
</dbReference>